<protein>
    <submittedName>
        <fullName evidence="2">Uncharacterized protein</fullName>
    </submittedName>
</protein>
<dbReference type="EMBL" id="SSOP01000088">
    <property type="protein sequence ID" value="KAB5591808.1"/>
    <property type="molecule type" value="Genomic_DNA"/>
</dbReference>
<name>A0A5N5QJY7_9AGAM</name>
<keyword evidence="3" id="KW-1185">Reference proteome</keyword>
<dbReference type="OrthoDB" id="3200557at2759"/>
<comment type="caution">
    <text evidence="2">The sequence shown here is derived from an EMBL/GenBank/DDBJ whole genome shotgun (WGS) entry which is preliminary data.</text>
</comment>
<feature type="region of interest" description="Disordered" evidence="1">
    <location>
        <begin position="474"/>
        <end position="549"/>
    </location>
</feature>
<feature type="compositionally biased region" description="Polar residues" evidence="1">
    <location>
        <begin position="659"/>
        <end position="668"/>
    </location>
</feature>
<accession>A0A5N5QJY7</accession>
<feature type="region of interest" description="Disordered" evidence="1">
    <location>
        <begin position="77"/>
        <end position="106"/>
    </location>
</feature>
<feature type="compositionally biased region" description="Polar residues" evidence="1">
    <location>
        <begin position="203"/>
        <end position="212"/>
    </location>
</feature>
<evidence type="ECO:0000313" key="2">
    <source>
        <dbReference type="EMBL" id="KAB5591808.1"/>
    </source>
</evidence>
<evidence type="ECO:0000256" key="1">
    <source>
        <dbReference type="SAM" id="MobiDB-lite"/>
    </source>
</evidence>
<feature type="region of interest" description="Disordered" evidence="1">
    <location>
        <begin position="585"/>
        <end position="675"/>
    </location>
</feature>
<feature type="region of interest" description="Disordered" evidence="1">
    <location>
        <begin position="201"/>
        <end position="262"/>
    </location>
</feature>
<proteinExistence type="predicted"/>
<dbReference type="Proteomes" id="UP000383932">
    <property type="component" value="Unassembled WGS sequence"/>
</dbReference>
<feature type="compositionally biased region" description="Low complexity" evidence="1">
    <location>
        <begin position="628"/>
        <end position="638"/>
    </location>
</feature>
<dbReference type="AlphaFoldDB" id="A0A5N5QJY7"/>
<reference evidence="2 3" key="1">
    <citation type="journal article" date="2019" name="Fungal Biol. Biotechnol.">
        <title>Draft genome sequence of fastidious pathogen Ceratobasidium theobromae, which causes vascular-streak dieback in Theobroma cacao.</title>
        <authorList>
            <person name="Ali S.S."/>
            <person name="Asman A."/>
            <person name="Shao J."/>
            <person name="Firmansyah A.P."/>
            <person name="Susilo A.W."/>
            <person name="Rosmana A."/>
            <person name="McMahon P."/>
            <person name="Junaid M."/>
            <person name="Guest D."/>
            <person name="Kheng T.Y."/>
            <person name="Meinhardt L.W."/>
            <person name="Bailey B.A."/>
        </authorList>
    </citation>
    <scope>NUCLEOTIDE SEQUENCE [LARGE SCALE GENOMIC DNA]</scope>
    <source>
        <strain evidence="2 3">CT2</strain>
    </source>
</reference>
<feature type="region of interest" description="Disordered" evidence="1">
    <location>
        <begin position="766"/>
        <end position="794"/>
    </location>
</feature>
<feature type="compositionally biased region" description="Polar residues" evidence="1">
    <location>
        <begin position="219"/>
        <end position="231"/>
    </location>
</feature>
<feature type="compositionally biased region" description="Polar residues" evidence="1">
    <location>
        <begin position="93"/>
        <end position="106"/>
    </location>
</feature>
<sequence>MGIDLLITTIPLPLPQHPLVLPFALCLTRMSSQRRDFRRMLYRLDLATSYPSIPALIQHFMDETTLDGVVEVKMVASPPLSTPPTTKGKRSNKSQPLPSAPLQPTTSVISFRREGRDVNAIALLGPASAPSSILTTEGGIDPHRGAEIAPTIYDIPRMVVKKRYPPRTTLVWVFAPLVQKLLDEGADTVVFEVRSYVAGAESAQESQSTLSPVSPYGASHSTTEASPSVLASGSTPSSGGQGPGLDDPPTIQYSQSPVAYPHGDNKAILTELHRRPQELRTGATSFESPHSCNYSPIQHHASIPVQPTEQVAPHWSYPQPSAWSTASGYSDLQPLPPAPAWGSSFNAEGWDRSDPTWQPGSGSGSYGYQAIPPLPWQALQDPPYTPGALDPATGRAYFDPATSPHFPEGFYVSNTGLGDQPSFSSGVPAAMMTQGGGDPMTAYGPSSTSFQGNNRTANWQTQYPYLGALDVPPSEAFPYSPTPRDQSRGGAASPKHGQRPSIGSPISPPDSSERDSLTPTLTNPGYDRAAASTPRKRWPFVRGSANQPAHRATSAYIPASSSLGAPGSSPFRSFSAMLPRARVRLRSGSPEPATDVSIHGVKRLRVNPSLPSGSHLQPPDIASPPPLSAGSSSSAPRSTKSRVPSTIRSGSAAHRSHRTTSPAEQATQDPHESDNALLEILSRPASYKRMLGYAARQHDGGIVAYELSDSVAATTGSDTLLGLGLSSVTNVAALGMELGRRAARRQQESGSRGVVEQFPATTNMHGEHGIPQQPRGGDGPPGHIRGASSKPGWHGCVIA</sequence>
<organism evidence="2 3">
    <name type="scientific">Ceratobasidium theobromae</name>
    <dbReference type="NCBI Taxonomy" id="1582974"/>
    <lineage>
        <taxon>Eukaryota</taxon>
        <taxon>Fungi</taxon>
        <taxon>Dikarya</taxon>
        <taxon>Basidiomycota</taxon>
        <taxon>Agaricomycotina</taxon>
        <taxon>Agaricomycetes</taxon>
        <taxon>Cantharellales</taxon>
        <taxon>Ceratobasidiaceae</taxon>
        <taxon>Ceratobasidium</taxon>
    </lineage>
</organism>
<gene>
    <name evidence="2" type="ORF">CTheo_4754</name>
</gene>
<evidence type="ECO:0000313" key="3">
    <source>
        <dbReference type="Proteomes" id="UP000383932"/>
    </source>
</evidence>